<proteinExistence type="predicted"/>
<organism evidence="3 4">
    <name type="scientific">Didymodactylos carnosus</name>
    <dbReference type="NCBI Taxonomy" id="1234261"/>
    <lineage>
        <taxon>Eukaryota</taxon>
        <taxon>Metazoa</taxon>
        <taxon>Spiralia</taxon>
        <taxon>Gnathifera</taxon>
        <taxon>Rotifera</taxon>
        <taxon>Eurotatoria</taxon>
        <taxon>Bdelloidea</taxon>
        <taxon>Philodinida</taxon>
        <taxon>Philodinidae</taxon>
        <taxon>Didymodactylos</taxon>
    </lineage>
</organism>
<evidence type="ECO:0000313" key="3">
    <source>
        <dbReference type="EMBL" id="CAF4033596.1"/>
    </source>
</evidence>
<keyword evidence="1" id="KW-1133">Transmembrane helix</keyword>
<comment type="caution">
    <text evidence="3">The sequence shown here is derived from an EMBL/GenBank/DDBJ whole genome shotgun (WGS) entry which is preliminary data.</text>
</comment>
<evidence type="ECO:0000313" key="4">
    <source>
        <dbReference type="Proteomes" id="UP000682733"/>
    </source>
</evidence>
<dbReference type="EMBL" id="CAJOBA010036985">
    <property type="protein sequence ID" value="CAF4033596.1"/>
    <property type="molecule type" value="Genomic_DNA"/>
</dbReference>
<name>A0A8S2PAF8_9BILA</name>
<sequence>MALTKNKLYYPMKTQQQTFSPLIIPISIISALLLIGLALALGLGIGLRPETNENLTIGTRTSTSFQYQRQVPRKLPQNYTFYSFIYATHAGRTSAILTFSLINYPNFWYLDDISVKSVSDGKELLKDGGFESGASFSARTYCNPCGELTGGQITNYSSHTGSYCYRDGAMDNDDYLSQIFPIASGQKYNISFWLSSRGGSMNETVLAQITVQS</sequence>
<dbReference type="EMBL" id="CAJNOK010015445">
    <property type="protein sequence ID" value="CAF1225565.1"/>
    <property type="molecule type" value="Genomic_DNA"/>
</dbReference>
<keyword evidence="1" id="KW-0472">Membrane</keyword>
<dbReference type="Gene3D" id="2.60.120.260">
    <property type="entry name" value="Galactose-binding domain-like"/>
    <property type="match status" value="1"/>
</dbReference>
<protein>
    <submittedName>
        <fullName evidence="3">Uncharacterized protein</fullName>
    </submittedName>
</protein>
<gene>
    <name evidence="2" type="ORF">OVA965_LOCUS25127</name>
    <name evidence="3" type="ORF">TMI583_LOCUS25849</name>
</gene>
<reference evidence="3" key="1">
    <citation type="submission" date="2021-02" db="EMBL/GenBank/DDBJ databases">
        <authorList>
            <person name="Nowell W R."/>
        </authorList>
    </citation>
    <scope>NUCLEOTIDE SEQUENCE</scope>
</reference>
<feature type="transmembrane region" description="Helical" evidence="1">
    <location>
        <begin position="21"/>
        <end position="47"/>
    </location>
</feature>
<dbReference type="Proteomes" id="UP000677228">
    <property type="component" value="Unassembled WGS sequence"/>
</dbReference>
<accession>A0A8S2PAF8</accession>
<evidence type="ECO:0000313" key="2">
    <source>
        <dbReference type="EMBL" id="CAF1225565.1"/>
    </source>
</evidence>
<dbReference type="Proteomes" id="UP000682733">
    <property type="component" value="Unassembled WGS sequence"/>
</dbReference>
<keyword evidence="1" id="KW-0812">Transmembrane</keyword>
<dbReference type="AlphaFoldDB" id="A0A8S2PAF8"/>
<evidence type="ECO:0000256" key="1">
    <source>
        <dbReference type="SAM" id="Phobius"/>
    </source>
</evidence>